<dbReference type="Gene3D" id="1.10.533.10">
    <property type="entry name" value="Death Domain, Fas"/>
    <property type="match status" value="1"/>
</dbReference>
<dbReference type="SUPFAM" id="SSF52200">
    <property type="entry name" value="Toll/Interleukin receptor TIR domain"/>
    <property type="match status" value="1"/>
</dbReference>
<dbReference type="EMBL" id="CP111016">
    <property type="protein sequence ID" value="WAR05240.1"/>
    <property type="molecule type" value="Genomic_DNA"/>
</dbReference>
<evidence type="ECO:0000313" key="2">
    <source>
        <dbReference type="EMBL" id="WAR05240.1"/>
    </source>
</evidence>
<accession>A0ABY7E5D7</accession>
<dbReference type="Proteomes" id="UP001164746">
    <property type="component" value="Chromosome 5"/>
</dbReference>
<protein>
    <submittedName>
        <fullName evidence="2">MYD88-like protein</fullName>
    </submittedName>
</protein>
<gene>
    <name evidence="2" type="ORF">MAR_020609</name>
</gene>
<dbReference type="Gene3D" id="3.40.50.10140">
    <property type="entry name" value="Toll/interleukin-1 receptor homology (TIR) domain"/>
    <property type="match status" value="1"/>
</dbReference>
<feature type="region of interest" description="Disordered" evidence="1">
    <location>
        <begin position="1"/>
        <end position="66"/>
    </location>
</feature>
<name>A0ABY7E5D7_MYAAR</name>
<dbReference type="InterPro" id="IPR011029">
    <property type="entry name" value="DEATH-like_dom_sf"/>
</dbReference>
<sequence length="517" mass="58606">MASAEPESCVSSKTSGFGKSGPEVYAAASERDRVDDSLVGAVGGSDSCRHSGGSNGGSSAASCQQQPISDTVKEEINQRIIKLEQQIQLLIDIPDFLLDVPLECLIEETKQSLTYFLDPEMDIQTSEGLCKDYRGVAEWLNLEDAFQRYIAKIDAKNKFNEVLSMWFKDAGREGIPPATVGKLRECLLAMDRLDAVDTMAAKITRDAMRWKKAALQANVRPPNRKDLSWQLTRHDVVMKTRTYYTCCIVHAPEDMEMARIIMNMFHHVHPDTRFFLPQFDLIEGSYVKEATARVIVERCNGKVIFIVSEYFVASDICRFAVNFCKESDMETNQGNLFPFMLTREEKIIPHVLLGIHGIKWYNRILRKKYLDMLIESVLDHGIGMEKILLAKARLEELLNEQPEVYLCDPPYERNHVAPQAPVVFYPDQEPEAPQMAIGPPAVECDEDIEEEEPLVDAETGVTSGRKKQRGRIILFGKETHYTACLMFADEDYGMAQIIMKLYKTAKKDSLFFLPQCR</sequence>
<dbReference type="InterPro" id="IPR035897">
    <property type="entry name" value="Toll_tir_struct_dom_sf"/>
</dbReference>
<reference evidence="2" key="1">
    <citation type="submission" date="2022-11" db="EMBL/GenBank/DDBJ databases">
        <title>Centuries of genome instability and evolution in soft-shell clam transmissible cancer (bioRxiv).</title>
        <authorList>
            <person name="Hart S.F.M."/>
            <person name="Yonemitsu M.A."/>
            <person name="Giersch R.M."/>
            <person name="Beal B.F."/>
            <person name="Arriagada G."/>
            <person name="Davis B.W."/>
            <person name="Ostrander E.A."/>
            <person name="Goff S.P."/>
            <person name="Metzger M.J."/>
        </authorList>
    </citation>
    <scope>NUCLEOTIDE SEQUENCE</scope>
    <source>
        <strain evidence="2">MELC-2E11</strain>
        <tissue evidence="2">Siphon/mantle</tissue>
    </source>
</reference>
<organism evidence="2 3">
    <name type="scientific">Mya arenaria</name>
    <name type="common">Soft-shell clam</name>
    <dbReference type="NCBI Taxonomy" id="6604"/>
    <lineage>
        <taxon>Eukaryota</taxon>
        <taxon>Metazoa</taxon>
        <taxon>Spiralia</taxon>
        <taxon>Lophotrochozoa</taxon>
        <taxon>Mollusca</taxon>
        <taxon>Bivalvia</taxon>
        <taxon>Autobranchia</taxon>
        <taxon>Heteroconchia</taxon>
        <taxon>Euheterodonta</taxon>
        <taxon>Imparidentia</taxon>
        <taxon>Neoheterodontei</taxon>
        <taxon>Myida</taxon>
        <taxon>Myoidea</taxon>
        <taxon>Myidae</taxon>
        <taxon>Mya</taxon>
    </lineage>
</organism>
<proteinExistence type="predicted"/>
<keyword evidence="3" id="KW-1185">Reference proteome</keyword>
<evidence type="ECO:0000313" key="3">
    <source>
        <dbReference type="Proteomes" id="UP001164746"/>
    </source>
</evidence>
<evidence type="ECO:0000256" key="1">
    <source>
        <dbReference type="SAM" id="MobiDB-lite"/>
    </source>
</evidence>